<evidence type="ECO:0000313" key="3">
    <source>
        <dbReference type="Proteomes" id="UP000253551"/>
    </source>
</evidence>
<reference evidence="2 3" key="1">
    <citation type="journal article" date="2018" name="G3 (Bethesda)">
        <title>Phylogenetic and Phylogenomic Definition of Rhizopus Species.</title>
        <authorList>
            <person name="Gryganskyi A.P."/>
            <person name="Golan J."/>
            <person name="Dolatabadi S."/>
            <person name="Mondo S."/>
            <person name="Robb S."/>
            <person name="Idnurm A."/>
            <person name="Muszewska A."/>
            <person name="Steczkiewicz K."/>
            <person name="Masonjones S."/>
            <person name="Liao H.L."/>
            <person name="Gajdeczka M.T."/>
            <person name="Anike F."/>
            <person name="Vuek A."/>
            <person name="Anishchenko I.M."/>
            <person name="Voigt K."/>
            <person name="de Hoog G.S."/>
            <person name="Smith M.E."/>
            <person name="Heitman J."/>
            <person name="Vilgalys R."/>
            <person name="Stajich J.E."/>
        </authorList>
    </citation>
    <scope>NUCLEOTIDE SEQUENCE [LARGE SCALE GENOMIC DNA]</scope>
    <source>
        <strain evidence="2 3">LSU 92-RS-03</strain>
    </source>
</reference>
<evidence type="ECO:0000256" key="1">
    <source>
        <dbReference type="SAM" id="Phobius"/>
    </source>
</evidence>
<accession>A0A367JZE2</accession>
<comment type="caution">
    <text evidence="2">The sequence shown here is derived from an EMBL/GenBank/DDBJ whole genome shotgun (WGS) entry which is preliminary data.</text>
</comment>
<feature type="transmembrane region" description="Helical" evidence="1">
    <location>
        <begin position="27"/>
        <end position="49"/>
    </location>
</feature>
<name>A0A367JZE2_RHIST</name>
<keyword evidence="3" id="KW-1185">Reference proteome</keyword>
<dbReference type="OrthoDB" id="2261101at2759"/>
<proteinExistence type="predicted"/>
<gene>
    <name evidence="2" type="ORF">CU098_004187</name>
</gene>
<dbReference type="Proteomes" id="UP000253551">
    <property type="component" value="Unassembled WGS sequence"/>
</dbReference>
<evidence type="ECO:0000313" key="2">
    <source>
        <dbReference type="EMBL" id="RCH95288.1"/>
    </source>
</evidence>
<keyword evidence="1" id="KW-1133">Transmembrane helix</keyword>
<feature type="transmembrane region" description="Helical" evidence="1">
    <location>
        <begin position="61"/>
        <end position="81"/>
    </location>
</feature>
<dbReference type="AlphaFoldDB" id="A0A367JZE2"/>
<keyword evidence="1" id="KW-0812">Transmembrane</keyword>
<dbReference type="EMBL" id="PJQM01002447">
    <property type="protein sequence ID" value="RCH95288.1"/>
    <property type="molecule type" value="Genomic_DNA"/>
</dbReference>
<protein>
    <submittedName>
        <fullName evidence="2">Uncharacterized protein</fullName>
    </submittedName>
</protein>
<organism evidence="2 3">
    <name type="scientific">Rhizopus stolonifer</name>
    <name type="common">Rhizopus nigricans</name>
    <dbReference type="NCBI Taxonomy" id="4846"/>
    <lineage>
        <taxon>Eukaryota</taxon>
        <taxon>Fungi</taxon>
        <taxon>Fungi incertae sedis</taxon>
        <taxon>Mucoromycota</taxon>
        <taxon>Mucoromycotina</taxon>
        <taxon>Mucoromycetes</taxon>
        <taxon>Mucorales</taxon>
        <taxon>Mucorineae</taxon>
        <taxon>Rhizopodaceae</taxon>
        <taxon>Rhizopus</taxon>
    </lineage>
</organism>
<sequence>MISRENIKQELVNYQPTDEERLVIRSAVFNFVTMATIGAAALGMSASLWSRSRSPSAKPKTAIPTILGTFTGLTLGGILGMDRGMRQLRESLPVNSHLLTLIHENDQLKKETLLNGPTDLLSKEK</sequence>
<keyword evidence="1" id="KW-0472">Membrane</keyword>